<organism evidence="1 2">
    <name type="scientific">Thalassospira profundimaris</name>
    <dbReference type="NCBI Taxonomy" id="502049"/>
    <lineage>
        <taxon>Bacteria</taxon>
        <taxon>Pseudomonadati</taxon>
        <taxon>Pseudomonadota</taxon>
        <taxon>Alphaproteobacteria</taxon>
        <taxon>Rhodospirillales</taxon>
        <taxon>Thalassospiraceae</taxon>
        <taxon>Thalassospira</taxon>
    </lineage>
</organism>
<proteinExistence type="predicted"/>
<dbReference type="Proteomes" id="UP000252255">
    <property type="component" value="Unassembled WGS sequence"/>
</dbReference>
<dbReference type="EMBL" id="JPWI01000015">
    <property type="protein sequence ID" value="RCK43173.1"/>
    <property type="molecule type" value="Genomic_DNA"/>
</dbReference>
<reference evidence="1 2" key="1">
    <citation type="submission" date="2014-07" db="EMBL/GenBank/DDBJ databases">
        <title>Draft genome sequence of Thalassospira profundimaris PR54-5.</title>
        <authorList>
            <person name="Lai Q."/>
            <person name="Shao Z."/>
        </authorList>
    </citation>
    <scope>NUCLEOTIDE SEQUENCE [LARGE SCALE GENOMIC DNA]</scope>
    <source>
        <strain evidence="1 2">PR54-5</strain>
    </source>
</reference>
<protein>
    <submittedName>
        <fullName evidence="1">Uncharacterized protein</fullName>
    </submittedName>
</protein>
<dbReference type="RefSeq" id="WP_114099639.1">
    <property type="nucleotide sequence ID" value="NZ_JPWI01000015.1"/>
</dbReference>
<dbReference type="Gene3D" id="1.10.3210.10">
    <property type="entry name" value="Hypothetical protein af1432"/>
    <property type="match status" value="1"/>
</dbReference>
<gene>
    <name evidence="1" type="ORF">TH30_19315</name>
</gene>
<name>A0A367WNZ4_9PROT</name>
<evidence type="ECO:0000313" key="2">
    <source>
        <dbReference type="Proteomes" id="UP000252255"/>
    </source>
</evidence>
<comment type="caution">
    <text evidence="1">The sequence shown here is derived from an EMBL/GenBank/DDBJ whole genome shotgun (WGS) entry which is preliminary data.</text>
</comment>
<accession>A0A367WNZ4</accession>
<sequence length="201" mass="22865">MFGVITLPCGIEFDPLRPLQTHIDITDIAKNLAEMPVYVGPLTLEISVGQSALHAVSIFNHFSNSNDPRVIRYLLLQAAWQYVFKGVTVPITQVLEPGYLDQLKRVRELLNDKVLRRFDSLPDDFTTDRDHAEKAITAGHYLNLYRFARYPEAALPPSAKPSLDTLRELGLLDRPIQIMAPDLVAEKYLEYFPPWASRKFA</sequence>
<dbReference type="AlphaFoldDB" id="A0A367WNZ4"/>
<evidence type="ECO:0000313" key="1">
    <source>
        <dbReference type="EMBL" id="RCK43173.1"/>
    </source>
</evidence>